<accession>A0A9D1A1W5</accession>
<feature type="transmembrane region" description="Helical" evidence="2">
    <location>
        <begin position="68"/>
        <end position="90"/>
    </location>
</feature>
<keyword evidence="2" id="KW-0812">Transmembrane</keyword>
<evidence type="ECO:0000256" key="2">
    <source>
        <dbReference type="SAM" id="Phobius"/>
    </source>
</evidence>
<feature type="region of interest" description="Disordered" evidence="1">
    <location>
        <begin position="273"/>
        <end position="374"/>
    </location>
</feature>
<dbReference type="Proteomes" id="UP000824261">
    <property type="component" value="Unassembled WGS sequence"/>
</dbReference>
<reference evidence="4" key="2">
    <citation type="journal article" date="2021" name="PeerJ">
        <title>Extensive microbial diversity within the chicken gut microbiome revealed by metagenomics and culture.</title>
        <authorList>
            <person name="Gilroy R."/>
            <person name="Ravi A."/>
            <person name="Getino M."/>
            <person name="Pursley I."/>
            <person name="Horton D.L."/>
            <person name="Alikhan N.F."/>
            <person name="Baker D."/>
            <person name="Gharbi K."/>
            <person name="Hall N."/>
            <person name="Watson M."/>
            <person name="Adriaenssens E.M."/>
            <person name="Foster-Nyarko E."/>
            <person name="Jarju S."/>
            <person name="Secka A."/>
            <person name="Antonio M."/>
            <person name="Oren A."/>
            <person name="Chaudhuri R.R."/>
            <person name="La Ragione R."/>
            <person name="Hildebrand F."/>
            <person name="Pallen M.J."/>
        </authorList>
    </citation>
    <scope>NUCLEOTIDE SEQUENCE</scope>
    <source>
        <strain evidence="4">ChiGjej1B1-2707</strain>
    </source>
</reference>
<sequence>MSDLEHKLHEAFDAVRLPEEVAKSTLAYIEAKRAEEQAAGQEAGDAAFVPHVVKGGKDRRPLFARKSFRFAVAACLCGALAFGGGSVVYASESAYVEISADGLASAASSEAGAPQGAEPAVPAKESSVELGINCFNIVVRATGLNEEGEALLQRVDVVGKSYEEAANLLMGQDATGLDGFVDVTVTSSNEGQRGYLSSTSETCLGHRAEGTYACDHATDEERQAAQESGMGTARYQAYLKLAALDPTVTVEECQDLPMHELRWMIEALENGDAATAAEAREQAEAAGAAGHHGQGAGNGHGAGGAHGSGNGQDANGAQGSGAGQGAGGSANVSSGVGNGAGAGSGGGAGQGSAGHGAGSGSGGGHGAGHGRGAE</sequence>
<feature type="compositionally biased region" description="Gly residues" evidence="1">
    <location>
        <begin position="290"/>
        <end position="310"/>
    </location>
</feature>
<name>A0A9D1A1W5_9ACTN</name>
<dbReference type="AlphaFoldDB" id="A0A9D1A1W5"/>
<dbReference type="EMBL" id="DVGB01000109">
    <property type="protein sequence ID" value="HIR02361.1"/>
    <property type="molecule type" value="Genomic_DNA"/>
</dbReference>
<dbReference type="Pfam" id="PF23750">
    <property type="entry name" value="RsgI_M"/>
    <property type="match status" value="1"/>
</dbReference>
<evidence type="ECO:0000313" key="4">
    <source>
        <dbReference type="EMBL" id="HIR02361.1"/>
    </source>
</evidence>
<reference evidence="4" key="1">
    <citation type="submission" date="2020-10" db="EMBL/GenBank/DDBJ databases">
        <authorList>
            <person name="Gilroy R."/>
        </authorList>
    </citation>
    <scope>NUCLEOTIDE SEQUENCE</scope>
    <source>
        <strain evidence="4">ChiGjej1B1-2707</strain>
    </source>
</reference>
<evidence type="ECO:0000256" key="1">
    <source>
        <dbReference type="SAM" id="MobiDB-lite"/>
    </source>
</evidence>
<protein>
    <recommendedName>
        <fullName evidence="3">Anti-sigma factor RsgI-like middle domain-containing protein</fullName>
    </recommendedName>
</protein>
<feature type="compositionally biased region" description="Gly residues" evidence="1">
    <location>
        <begin position="318"/>
        <end position="328"/>
    </location>
</feature>
<feature type="compositionally biased region" description="Gly residues" evidence="1">
    <location>
        <begin position="336"/>
        <end position="374"/>
    </location>
</feature>
<gene>
    <name evidence="4" type="ORF">IAA69_08905</name>
</gene>
<organism evidence="4 5">
    <name type="scientific">Candidatus Aveggerthella stercoripullorum</name>
    <dbReference type="NCBI Taxonomy" id="2840688"/>
    <lineage>
        <taxon>Bacteria</taxon>
        <taxon>Bacillati</taxon>
        <taxon>Actinomycetota</taxon>
        <taxon>Coriobacteriia</taxon>
        <taxon>Eggerthellales</taxon>
        <taxon>Eggerthellaceae</taxon>
        <taxon>Eggerthellaceae incertae sedis</taxon>
        <taxon>Candidatus Aveggerthella</taxon>
    </lineage>
</organism>
<evidence type="ECO:0000313" key="5">
    <source>
        <dbReference type="Proteomes" id="UP000824261"/>
    </source>
</evidence>
<comment type="caution">
    <text evidence="4">The sequence shown here is derived from an EMBL/GenBank/DDBJ whole genome shotgun (WGS) entry which is preliminary data.</text>
</comment>
<dbReference type="InterPro" id="IPR055431">
    <property type="entry name" value="RsgI_M"/>
</dbReference>
<keyword evidence="2" id="KW-1133">Transmembrane helix</keyword>
<evidence type="ECO:0000259" key="3">
    <source>
        <dbReference type="Pfam" id="PF23750"/>
    </source>
</evidence>
<keyword evidence="2" id="KW-0472">Membrane</keyword>
<proteinExistence type="predicted"/>
<feature type="domain" description="Anti-sigma factor RsgI-like middle" evidence="3">
    <location>
        <begin position="127"/>
        <end position="240"/>
    </location>
</feature>